<dbReference type="Pfam" id="PF08336">
    <property type="entry name" value="P4Ha_N"/>
    <property type="match status" value="1"/>
</dbReference>
<dbReference type="Gene3D" id="2.60.120.620">
    <property type="entry name" value="q2cbj1_9rhob like domain"/>
    <property type="match status" value="1"/>
</dbReference>
<dbReference type="EMBL" id="JARAKH010000019">
    <property type="protein sequence ID" value="KAK8394390.1"/>
    <property type="molecule type" value="Genomic_DNA"/>
</dbReference>
<dbReference type="InterPro" id="IPR013547">
    <property type="entry name" value="P4H_N"/>
</dbReference>
<comment type="similarity">
    <text evidence="4">Belongs to the P4HA family.</text>
</comment>
<dbReference type="InterPro" id="IPR005123">
    <property type="entry name" value="Oxoglu/Fe-dep_dioxygenase_dom"/>
</dbReference>
<sequence>MAAVLVVSCLVGVASAGHAQHASWTQLEELWHAEYKAVERIKTVIQPVAELGDVLKTYVESWEALVDGLEPPDWGSEDPAAGFSLLRHVAEGWTRVDDALQKTRSILHIIEYLASRPDREPLPNTDDVAAASEAVTRLAHVYRLNTTALVEGGRLVLDPVTGYHHPLSANELTSVGLVAVKKGFLDVGVQFLRAAKSRASVVQQPRLDNMLAAAVKVHDHVLEVNGPRSLAHVTATTPYGGPKEASPSRVVKAPVVLGVEYLSRHANATWMLERRPLVEQVQVERLCRGEDLRPPRVTSRLKCRYANGGSPWLALAPFKVEQVSLDPYITVVYEVVSRGEAGQLKKKMKSRLHTPYFPGSDSLTAAVEGGWSLKHTWLQEAEAAVLMGVGRRMRHLLGVTLDDAASEPYMVADYGLGGEYSAHRDTHGPTRAPPTPHVGERLATVLIYLQTPTQGGRTVFPWVGAGVGGTAGAAMVWWNLLSSHEHDFLTRHAACPVMRGRKTVLTKWVGYVPQWRTMSCSADPSRKVMLPWH</sequence>
<feature type="chain" id="PRO_5043384973" description="procollagen-proline 4-dioxygenase" evidence="12">
    <location>
        <begin position="17"/>
        <end position="533"/>
    </location>
</feature>
<dbReference type="PROSITE" id="PS51471">
    <property type="entry name" value="FE2OG_OXY"/>
    <property type="match status" value="1"/>
</dbReference>
<name>A0AAW0U321_SCYPA</name>
<dbReference type="GO" id="GO:0031418">
    <property type="term" value="F:L-ascorbic acid binding"/>
    <property type="evidence" value="ECO:0007669"/>
    <property type="project" value="UniProtKB-KW"/>
</dbReference>
<gene>
    <name evidence="14" type="ORF">O3P69_006526</name>
</gene>
<evidence type="ECO:0000256" key="3">
    <source>
        <dbReference type="ARBA" id="ARBA00004319"/>
    </source>
</evidence>
<feature type="transmembrane region" description="Helical" evidence="11">
    <location>
        <begin position="459"/>
        <end position="481"/>
    </location>
</feature>
<dbReference type="InterPro" id="IPR044862">
    <property type="entry name" value="Pro_4_hyd_alph_FE2OG_OXY"/>
</dbReference>
<evidence type="ECO:0000256" key="12">
    <source>
        <dbReference type="SAM" id="SignalP"/>
    </source>
</evidence>
<keyword evidence="15" id="KW-1185">Reference proteome</keyword>
<dbReference type="PANTHER" id="PTHR10869:SF244">
    <property type="entry name" value="PROLYL 4-HYDROXYLASE SUBUNIT ALPHA-2"/>
    <property type="match status" value="1"/>
</dbReference>
<comment type="function">
    <text evidence="2">Catalyzes the post-translational formation of 4-hydroxyproline in -Xaa-Pro-Gly- sequences in collagens and other proteins.</text>
</comment>
<proteinExistence type="inferred from homology"/>
<dbReference type="GO" id="GO:0005788">
    <property type="term" value="C:endoplasmic reticulum lumen"/>
    <property type="evidence" value="ECO:0007669"/>
    <property type="project" value="UniProtKB-SubCell"/>
</dbReference>
<dbReference type="GO" id="GO:0005506">
    <property type="term" value="F:iron ion binding"/>
    <property type="evidence" value="ECO:0007669"/>
    <property type="project" value="InterPro"/>
</dbReference>
<dbReference type="GO" id="GO:0004656">
    <property type="term" value="F:procollagen-proline 4-dioxygenase activity"/>
    <property type="evidence" value="ECO:0007669"/>
    <property type="project" value="UniProtKB-EC"/>
</dbReference>
<keyword evidence="11" id="KW-1133">Transmembrane helix</keyword>
<feature type="signal peptide" evidence="12">
    <location>
        <begin position="1"/>
        <end position="16"/>
    </location>
</feature>
<comment type="caution">
    <text evidence="14">The sequence shown here is derived from an EMBL/GenBank/DDBJ whole genome shotgun (WGS) entry which is preliminary data.</text>
</comment>
<evidence type="ECO:0000259" key="13">
    <source>
        <dbReference type="PROSITE" id="PS51471"/>
    </source>
</evidence>
<evidence type="ECO:0000256" key="4">
    <source>
        <dbReference type="ARBA" id="ARBA00006511"/>
    </source>
</evidence>
<keyword evidence="11" id="KW-0812">Transmembrane</keyword>
<keyword evidence="6" id="KW-0479">Metal-binding</keyword>
<keyword evidence="8" id="KW-0223">Dioxygenase</keyword>
<evidence type="ECO:0000256" key="8">
    <source>
        <dbReference type="ARBA" id="ARBA00022964"/>
    </source>
</evidence>
<feature type="domain" description="Fe2OG dioxygenase" evidence="13">
    <location>
        <begin position="405"/>
        <end position="511"/>
    </location>
</feature>
<dbReference type="AlphaFoldDB" id="A0AAW0U321"/>
<dbReference type="Proteomes" id="UP001487740">
    <property type="component" value="Unassembled WGS sequence"/>
</dbReference>
<organism evidence="14 15">
    <name type="scientific">Scylla paramamosain</name>
    <name type="common">Mud crab</name>
    <dbReference type="NCBI Taxonomy" id="85552"/>
    <lineage>
        <taxon>Eukaryota</taxon>
        <taxon>Metazoa</taxon>
        <taxon>Ecdysozoa</taxon>
        <taxon>Arthropoda</taxon>
        <taxon>Crustacea</taxon>
        <taxon>Multicrustacea</taxon>
        <taxon>Malacostraca</taxon>
        <taxon>Eumalacostraca</taxon>
        <taxon>Eucarida</taxon>
        <taxon>Decapoda</taxon>
        <taxon>Pleocyemata</taxon>
        <taxon>Brachyura</taxon>
        <taxon>Eubrachyura</taxon>
        <taxon>Portunoidea</taxon>
        <taxon>Portunidae</taxon>
        <taxon>Portuninae</taxon>
        <taxon>Scylla</taxon>
    </lineage>
</organism>
<dbReference type="InterPro" id="IPR006620">
    <property type="entry name" value="Pro_4_hyd_alph"/>
</dbReference>
<dbReference type="PANTHER" id="PTHR10869">
    <property type="entry name" value="PROLYL 4-HYDROXYLASE ALPHA SUBUNIT"/>
    <property type="match status" value="1"/>
</dbReference>
<evidence type="ECO:0000256" key="7">
    <source>
        <dbReference type="ARBA" id="ARBA00022896"/>
    </source>
</evidence>
<keyword evidence="10" id="KW-0408">Iron</keyword>
<keyword evidence="7" id="KW-0847">Vitamin C</keyword>
<evidence type="ECO:0000256" key="2">
    <source>
        <dbReference type="ARBA" id="ARBA00002035"/>
    </source>
</evidence>
<dbReference type="InterPro" id="IPR045054">
    <property type="entry name" value="P4HA-like"/>
</dbReference>
<evidence type="ECO:0000313" key="15">
    <source>
        <dbReference type="Proteomes" id="UP001487740"/>
    </source>
</evidence>
<dbReference type="Pfam" id="PF13640">
    <property type="entry name" value="2OG-FeII_Oxy_3"/>
    <property type="match status" value="1"/>
</dbReference>
<comment type="subcellular location">
    <subcellularLocation>
        <location evidence="3">Endoplasmic reticulum lumen</location>
    </subcellularLocation>
</comment>
<evidence type="ECO:0000256" key="5">
    <source>
        <dbReference type="ARBA" id="ARBA00012269"/>
    </source>
</evidence>
<comment type="cofactor">
    <cofactor evidence="1">
        <name>L-ascorbate</name>
        <dbReference type="ChEBI" id="CHEBI:38290"/>
    </cofactor>
</comment>
<keyword evidence="11" id="KW-0472">Membrane</keyword>
<evidence type="ECO:0000256" key="10">
    <source>
        <dbReference type="ARBA" id="ARBA00023004"/>
    </source>
</evidence>
<keyword evidence="12" id="KW-0732">Signal</keyword>
<evidence type="ECO:0000256" key="6">
    <source>
        <dbReference type="ARBA" id="ARBA00022723"/>
    </source>
</evidence>
<accession>A0AAW0U321</accession>
<dbReference type="EC" id="1.14.11.2" evidence="5"/>
<keyword evidence="9" id="KW-0560">Oxidoreductase</keyword>
<evidence type="ECO:0000313" key="14">
    <source>
        <dbReference type="EMBL" id="KAK8394390.1"/>
    </source>
</evidence>
<protein>
    <recommendedName>
        <fullName evidence="5">procollagen-proline 4-dioxygenase</fullName>
        <ecNumber evidence="5">1.14.11.2</ecNumber>
    </recommendedName>
</protein>
<evidence type="ECO:0000256" key="11">
    <source>
        <dbReference type="SAM" id="Phobius"/>
    </source>
</evidence>
<evidence type="ECO:0000256" key="1">
    <source>
        <dbReference type="ARBA" id="ARBA00001961"/>
    </source>
</evidence>
<dbReference type="SMART" id="SM00702">
    <property type="entry name" value="P4Hc"/>
    <property type="match status" value="1"/>
</dbReference>
<reference evidence="14 15" key="1">
    <citation type="submission" date="2023-03" db="EMBL/GenBank/DDBJ databases">
        <title>High-quality genome of Scylla paramamosain provides insights in environmental adaptation.</title>
        <authorList>
            <person name="Zhang L."/>
        </authorList>
    </citation>
    <scope>NUCLEOTIDE SEQUENCE [LARGE SCALE GENOMIC DNA]</scope>
    <source>
        <strain evidence="14">LZ_2023a</strain>
        <tissue evidence="14">Muscle</tissue>
    </source>
</reference>
<evidence type="ECO:0000256" key="9">
    <source>
        <dbReference type="ARBA" id="ARBA00023002"/>
    </source>
</evidence>